<feature type="transmembrane region" description="Helical" evidence="7">
    <location>
        <begin position="302"/>
        <end position="319"/>
    </location>
</feature>
<feature type="domain" description="SSD" evidence="8">
    <location>
        <begin position="282"/>
        <end position="400"/>
    </location>
</feature>
<dbReference type="GO" id="GO:0005886">
    <property type="term" value="C:plasma membrane"/>
    <property type="evidence" value="ECO:0007669"/>
    <property type="project" value="UniProtKB-SubCell"/>
</dbReference>
<evidence type="ECO:0000256" key="3">
    <source>
        <dbReference type="ARBA" id="ARBA00022692"/>
    </source>
</evidence>
<feature type="transmembrane region" description="Helical" evidence="7">
    <location>
        <begin position="379"/>
        <end position="403"/>
    </location>
</feature>
<feature type="transmembrane region" description="Helical" evidence="7">
    <location>
        <begin position="771"/>
        <end position="795"/>
    </location>
</feature>
<feature type="transmembrane region" description="Helical" evidence="7">
    <location>
        <begin position="738"/>
        <end position="759"/>
    </location>
</feature>
<feature type="transmembrane region" description="Helical" evidence="7">
    <location>
        <begin position="645"/>
        <end position="661"/>
    </location>
</feature>
<proteinExistence type="predicted"/>
<comment type="subcellular location">
    <subcellularLocation>
        <location evidence="1">Cell membrane</location>
        <topology evidence="1">Multi-pass membrane protein</topology>
    </subcellularLocation>
</comment>
<evidence type="ECO:0000256" key="4">
    <source>
        <dbReference type="ARBA" id="ARBA00022989"/>
    </source>
</evidence>
<feature type="transmembrane region" description="Helical" evidence="7">
    <location>
        <begin position="36"/>
        <end position="57"/>
    </location>
</feature>
<feature type="transmembrane region" description="Helical" evidence="7">
    <location>
        <begin position="668"/>
        <end position="690"/>
    </location>
</feature>
<keyword evidence="3 7" id="KW-0812">Transmembrane</keyword>
<evidence type="ECO:0000256" key="5">
    <source>
        <dbReference type="ARBA" id="ARBA00023136"/>
    </source>
</evidence>
<name>A0A5E7CQ83_PSEFL</name>
<dbReference type="InterPro" id="IPR050545">
    <property type="entry name" value="Mycobact_MmpL"/>
</dbReference>
<gene>
    <name evidence="9" type="ORF">PS710_02385</name>
</gene>
<dbReference type="Gene3D" id="1.20.1640.10">
    <property type="entry name" value="Multidrug efflux transporter AcrB transmembrane domain"/>
    <property type="match status" value="2"/>
</dbReference>
<protein>
    <recommendedName>
        <fullName evidence="8">SSD domain-containing protein</fullName>
    </recommendedName>
</protein>
<dbReference type="PANTHER" id="PTHR33406:SF10">
    <property type="entry name" value="SSD DOMAIN-CONTAINING PROTEIN"/>
    <property type="match status" value="1"/>
</dbReference>
<feature type="transmembrane region" description="Helical" evidence="7">
    <location>
        <begin position="275"/>
        <end position="296"/>
    </location>
</feature>
<evidence type="ECO:0000256" key="7">
    <source>
        <dbReference type="SAM" id="Phobius"/>
    </source>
</evidence>
<evidence type="ECO:0000256" key="1">
    <source>
        <dbReference type="ARBA" id="ARBA00004651"/>
    </source>
</evidence>
<keyword evidence="5 7" id="KW-0472">Membrane</keyword>
<feature type="transmembrane region" description="Helical" evidence="7">
    <location>
        <begin position="346"/>
        <end position="367"/>
    </location>
</feature>
<evidence type="ECO:0000313" key="9">
    <source>
        <dbReference type="EMBL" id="VVN97491.1"/>
    </source>
</evidence>
<dbReference type="Proteomes" id="UP000381093">
    <property type="component" value="Unassembled WGS sequence"/>
</dbReference>
<evidence type="ECO:0000256" key="2">
    <source>
        <dbReference type="ARBA" id="ARBA00022475"/>
    </source>
</evidence>
<organism evidence="9 10">
    <name type="scientific">Pseudomonas fluorescens</name>
    <dbReference type="NCBI Taxonomy" id="294"/>
    <lineage>
        <taxon>Bacteria</taxon>
        <taxon>Pseudomonadati</taxon>
        <taxon>Pseudomonadota</taxon>
        <taxon>Gammaproteobacteria</taxon>
        <taxon>Pseudomonadales</taxon>
        <taxon>Pseudomonadaceae</taxon>
        <taxon>Pseudomonas</taxon>
    </lineage>
</organism>
<evidence type="ECO:0000256" key="6">
    <source>
        <dbReference type="SAM" id="MobiDB-lite"/>
    </source>
</evidence>
<keyword evidence="2" id="KW-1003">Cell membrane</keyword>
<feature type="transmembrane region" description="Helical" evidence="7">
    <location>
        <begin position="249"/>
        <end position="268"/>
    </location>
</feature>
<dbReference type="PROSITE" id="PS50156">
    <property type="entry name" value="SSD"/>
    <property type="match status" value="1"/>
</dbReference>
<feature type="region of interest" description="Disordered" evidence="6">
    <location>
        <begin position="803"/>
        <end position="823"/>
    </location>
</feature>
<reference evidence="9 10" key="1">
    <citation type="submission" date="2019-09" db="EMBL/GenBank/DDBJ databases">
        <authorList>
            <person name="Chandra G."/>
            <person name="Truman W A."/>
        </authorList>
    </citation>
    <scope>NUCLEOTIDE SEQUENCE [LARGE SCALE GENOMIC DNA]</scope>
    <source>
        <strain evidence="9">PS710</strain>
    </source>
</reference>
<sequence>MVVNKVAHNGNPQDCTDFDVNCGNIVERMVFNHRSIFILLCVVLSAIMGFFALRTVVNASFDSVIPQSHPYIQNYFENRNKLGGLGNVVRVVIENRDGDIFDPAFLTATKEINDKVFLMPGVDRAWMKSIWMSSVRWTEVTEAGFRGGPVMPVLGSGFTPHTIEQLKQNIRSAGVLGSLVGTDFKSIMIVIPLLEFNPQTGERLDYGTFAKGIEQLRQKHIGAADAKIDIKIIGFAKLVGDLIDGLVQVMSYFAAAAVVSAIAIYLYARCIRSTLLVIGCSVVAVIWLLGCIRLLGYAIDPYSILVPFLVFAIGVSHGAQKMNGIMQDVGRGVSKYVAARFTFRRLFLAGLTALLADAVGFAVLMVIDIPSIKVLATTASIGVGILIITNLLLLPVMLSYVGVSDKAAQRSISKSGPGPDTSGFAWLWSFLMLFTRPAWAWSAIIVSAALFVVGYLGSLQLKIGDLDPGAPEMRQDSRYNQDIFYVNDHFTVSNDQFVVIAKTRDQQCADFSVLKKIEDLTYRLRQVPGVRDTMAFSDNIKSTVSGLQEGNPKWYTITRNQALLGSAAQWVSSDFPEVVDTACSTIPVFAYLTDHKAETLQGVVKAVEKFAAENDGEDVRFLLAAGPAGIEAVTNIIVSQSMRTMLYWVYGAVAVLCLITFRSWRATLVALVPLVITSILAEGLMAMLGIGVKVATLPVVALGVGIGVDYALYLLSVQLANQRAGMSLSEAYHGALGFTGRVVALIGVTLAAGVVTWIWSPIKFQADMGILLTFMFLWNMVGALILIPALSHVLLRNVGVRSPTGASAPMPAPAPPVKSLEAV</sequence>
<evidence type="ECO:0000259" key="8">
    <source>
        <dbReference type="PROSITE" id="PS50156"/>
    </source>
</evidence>
<evidence type="ECO:0000313" key="10">
    <source>
        <dbReference type="Proteomes" id="UP000381093"/>
    </source>
</evidence>
<dbReference type="SUPFAM" id="SSF82866">
    <property type="entry name" value="Multidrug efflux transporter AcrB transmembrane domain"/>
    <property type="match status" value="2"/>
</dbReference>
<dbReference type="PANTHER" id="PTHR33406">
    <property type="entry name" value="MEMBRANE PROTEIN MJ1562-RELATED"/>
    <property type="match status" value="1"/>
</dbReference>
<keyword evidence="4 7" id="KW-1133">Transmembrane helix</keyword>
<dbReference type="InterPro" id="IPR000731">
    <property type="entry name" value="SSD"/>
</dbReference>
<feature type="transmembrane region" description="Helical" evidence="7">
    <location>
        <begin position="696"/>
        <end position="717"/>
    </location>
</feature>
<feature type="transmembrane region" description="Helical" evidence="7">
    <location>
        <begin position="438"/>
        <end position="457"/>
    </location>
</feature>
<dbReference type="Pfam" id="PF03176">
    <property type="entry name" value="MMPL"/>
    <property type="match status" value="1"/>
</dbReference>
<dbReference type="InterPro" id="IPR004869">
    <property type="entry name" value="MMPL_dom"/>
</dbReference>
<accession>A0A5E7CQ83</accession>
<dbReference type="EMBL" id="CABVHW010000006">
    <property type="protein sequence ID" value="VVN97491.1"/>
    <property type="molecule type" value="Genomic_DNA"/>
</dbReference>
<dbReference type="AlphaFoldDB" id="A0A5E7CQ83"/>
<dbReference type="RefSeq" id="WP_150764683.1">
    <property type="nucleotide sequence ID" value="NZ_CABVHW010000006.1"/>
</dbReference>